<dbReference type="RefSeq" id="WP_013629423.1">
    <property type="nucleotide sequence ID" value="NC_015174.1"/>
</dbReference>
<evidence type="ECO:0000259" key="4">
    <source>
        <dbReference type="PROSITE" id="PS01124"/>
    </source>
</evidence>
<evidence type="ECO:0000313" key="5">
    <source>
        <dbReference type="EMBL" id="ADY60702.1"/>
    </source>
</evidence>
<proteinExistence type="predicted"/>
<keyword evidence="2" id="KW-0238">DNA-binding</keyword>
<dbReference type="AlphaFoldDB" id="F0SI19"/>
<dbReference type="InterPro" id="IPR028082">
    <property type="entry name" value="Peripla_BP_I"/>
</dbReference>
<reference evidence="6" key="1">
    <citation type="submission" date="2011-02" db="EMBL/GenBank/DDBJ databases">
        <title>The complete genome of Planctomyces brasiliensis DSM 5305.</title>
        <authorList>
            <person name="Lucas S."/>
            <person name="Copeland A."/>
            <person name="Lapidus A."/>
            <person name="Bruce D."/>
            <person name="Goodwin L."/>
            <person name="Pitluck S."/>
            <person name="Kyrpides N."/>
            <person name="Mavromatis K."/>
            <person name="Pagani I."/>
            <person name="Ivanova N."/>
            <person name="Ovchinnikova G."/>
            <person name="Lu M."/>
            <person name="Detter J.C."/>
            <person name="Han C."/>
            <person name="Land M."/>
            <person name="Hauser L."/>
            <person name="Markowitz V."/>
            <person name="Cheng J.-F."/>
            <person name="Hugenholtz P."/>
            <person name="Woyke T."/>
            <person name="Wu D."/>
            <person name="Tindall B."/>
            <person name="Pomrenke H.G."/>
            <person name="Brambilla E."/>
            <person name="Klenk H.-P."/>
            <person name="Eisen J.A."/>
        </authorList>
    </citation>
    <scope>NUCLEOTIDE SEQUENCE [LARGE SCALE GENOMIC DNA]</scope>
    <source>
        <strain evidence="6">ATCC 49424 / DSM 5305 / JCM 21570 / NBRC 103401 / IFAM 1448</strain>
    </source>
</reference>
<dbReference type="CDD" id="cd01543">
    <property type="entry name" value="PBP1_XylR"/>
    <property type="match status" value="1"/>
</dbReference>
<dbReference type="GO" id="GO:0043565">
    <property type="term" value="F:sequence-specific DNA binding"/>
    <property type="evidence" value="ECO:0007669"/>
    <property type="project" value="InterPro"/>
</dbReference>
<keyword evidence="6" id="KW-1185">Reference proteome</keyword>
<dbReference type="SUPFAM" id="SSF53822">
    <property type="entry name" value="Periplasmic binding protein-like I"/>
    <property type="match status" value="1"/>
</dbReference>
<dbReference type="eggNOG" id="COG4977">
    <property type="taxonomic scope" value="Bacteria"/>
</dbReference>
<dbReference type="Pfam" id="PF13377">
    <property type="entry name" value="Peripla_BP_3"/>
    <property type="match status" value="1"/>
</dbReference>
<dbReference type="PANTHER" id="PTHR43280:SF28">
    <property type="entry name" value="HTH-TYPE TRANSCRIPTIONAL ACTIVATOR RHAS"/>
    <property type="match status" value="1"/>
</dbReference>
<dbReference type="SUPFAM" id="SSF46689">
    <property type="entry name" value="Homeodomain-like"/>
    <property type="match status" value="2"/>
</dbReference>
<dbReference type="InterPro" id="IPR018060">
    <property type="entry name" value="HTH_AraC"/>
</dbReference>
<dbReference type="KEGG" id="pbs:Plabr_3105"/>
<dbReference type="STRING" id="756272.Plabr_3105"/>
<evidence type="ECO:0000313" key="6">
    <source>
        <dbReference type="Proteomes" id="UP000006860"/>
    </source>
</evidence>
<keyword evidence="3" id="KW-0804">Transcription</keyword>
<keyword evidence="1" id="KW-0805">Transcription regulation</keyword>
<dbReference type="Proteomes" id="UP000006860">
    <property type="component" value="Chromosome"/>
</dbReference>
<evidence type="ECO:0000256" key="2">
    <source>
        <dbReference type="ARBA" id="ARBA00023125"/>
    </source>
</evidence>
<organism evidence="5 6">
    <name type="scientific">Rubinisphaera brasiliensis (strain ATCC 49424 / DSM 5305 / JCM 21570 / IAM 15109 / NBRC 103401 / IFAM 1448)</name>
    <name type="common">Planctomyces brasiliensis</name>
    <dbReference type="NCBI Taxonomy" id="756272"/>
    <lineage>
        <taxon>Bacteria</taxon>
        <taxon>Pseudomonadati</taxon>
        <taxon>Planctomycetota</taxon>
        <taxon>Planctomycetia</taxon>
        <taxon>Planctomycetales</taxon>
        <taxon>Planctomycetaceae</taxon>
        <taxon>Rubinisphaera</taxon>
    </lineage>
</organism>
<dbReference type="GO" id="GO:0003700">
    <property type="term" value="F:DNA-binding transcription factor activity"/>
    <property type="evidence" value="ECO:0007669"/>
    <property type="project" value="InterPro"/>
</dbReference>
<dbReference type="PANTHER" id="PTHR43280">
    <property type="entry name" value="ARAC-FAMILY TRANSCRIPTIONAL REGULATOR"/>
    <property type="match status" value="1"/>
</dbReference>
<dbReference type="Gene3D" id="1.10.10.60">
    <property type="entry name" value="Homeodomain-like"/>
    <property type="match status" value="1"/>
</dbReference>
<evidence type="ECO:0000256" key="3">
    <source>
        <dbReference type="ARBA" id="ARBA00023163"/>
    </source>
</evidence>
<dbReference type="OrthoDB" id="9795616at2"/>
<sequence length="404" mass="45491">MTTENNSDLPPHFKVGLMVLNASDWSRRVHEGIAAYAREVQNWYCWLQPRGLTEMYELPGSWKGDGIIGRLADARRTEAVLELGIPAVNISWHGEHTVQIPKVMSDQQACGRISAEYYLERGFAHVGYVGPQSFLHYEDGILPAVQKTCSAAEVDVHCFHPDNSQTSPDLEAQRPNLDAWILSLPKPIGIVAWSTIVAREIAISCQNLGLSVPDDVALLAVEHDPLLSSLSPVPISYVRQRPQIVGYEAAHLLDRMMHGEPAPEEPVLIAPEGIAETVSTGTRFARDELVSQAIQFIEDNVHEPLQVADLTRAMHVSRRSLEDRFRKVLNRSPAEEIRSKRVCELKRMLRETDQPLGEIAFACGFSYQEVMIRFFKKSTGQTPSEYRRSERDCAYREPVVNWQP</sequence>
<gene>
    <name evidence="5" type="ordered locus">Plabr_3105</name>
</gene>
<feature type="domain" description="HTH araC/xylS-type" evidence="4">
    <location>
        <begin position="291"/>
        <end position="389"/>
    </location>
</feature>
<dbReference type="Pfam" id="PF12833">
    <property type="entry name" value="HTH_18"/>
    <property type="match status" value="1"/>
</dbReference>
<dbReference type="eggNOG" id="COG1609">
    <property type="taxonomic scope" value="Bacteria"/>
</dbReference>
<protein>
    <submittedName>
        <fullName evidence="5">Transcriptional regulator, AraC family</fullName>
    </submittedName>
</protein>
<accession>F0SI19</accession>
<dbReference type="SMART" id="SM00342">
    <property type="entry name" value="HTH_ARAC"/>
    <property type="match status" value="1"/>
</dbReference>
<dbReference type="EMBL" id="CP002546">
    <property type="protein sequence ID" value="ADY60702.1"/>
    <property type="molecule type" value="Genomic_DNA"/>
</dbReference>
<name>F0SI19_RUBBR</name>
<evidence type="ECO:0000256" key="1">
    <source>
        <dbReference type="ARBA" id="ARBA00023015"/>
    </source>
</evidence>
<dbReference type="PROSITE" id="PS01124">
    <property type="entry name" value="HTH_ARAC_FAMILY_2"/>
    <property type="match status" value="1"/>
</dbReference>
<dbReference type="HOGENOM" id="CLU_042405_0_0_0"/>
<dbReference type="Gene3D" id="3.40.50.2300">
    <property type="match status" value="2"/>
</dbReference>
<dbReference type="InterPro" id="IPR046335">
    <property type="entry name" value="LacI/GalR-like_sensor"/>
</dbReference>
<dbReference type="InterPro" id="IPR009057">
    <property type="entry name" value="Homeodomain-like_sf"/>
</dbReference>